<evidence type="ECO:0000313" key="3">
    <source>
        <dbReference type="Proteomes" id="UP000233837"/>
    </source>
</evidence>
<feature type="transmembrane region" description="Helical" evidence="1">
    <location>
        <begin position="145"/>
        <end position="165"/>
    </location>
</feature>
<protein>
    <submittedName>
        <fullName evidence="2">Uncharacterized protein</fullName>
    </submittedName>
</protein>
<reference evidence="2 3" key="1">
    <citation type="journal article" date="2016" name="Sci. Rep.">
        <title>The Dendrobium catenatum Lindl. genome sequence provides insights into polysaccharide synthase, floral development and adaptive evolution.</title>
        <authorList>
            <person name="Zhang G.Q."/>
            <person name="Xu Q."/>
            <person name="Bian C."/>
            <person name="Tsai W.C."/>
            <person name="Yeh C.M."/>
            <person name="Liu K.W."/>
            <person name="Yoshida K."/>
            <person name="Zhang L.S."/>
            <person name="Chang S.B."/>
            <person name="Chen F."/>
            <person name="Shi Y."/>
            <person name="Su Y.Y."/>
            <person name="Zhang Y.Q."/>
            <person name="Chen L.J."/>
            <person name="Yin Y."/>
            <person name="Lin M."/>
            <person name="Huang H."/>
            <person name="Deng H."/>
            <person name="Wang Z.W."/>
            <person name="Zhu S.L."/>
            <person name="Zhao X."/>
            <person name="Deng C."/>
            <person name="Niu S.C."/>
            <person name="Huang J."/>
            <person name="Wang M."/>
            <person name="Liu G.H."/>
            <person name="Yang H.J."/>
            <person name="Xiao X.J."/>
            <person name="Hsiao Y.Y."/>
            <person name="Wu W.L."/>
            <person name="Chen Y.Y."/>
            <person name="Mitsuda N."/>
            <person name="Ohme-Takagi M."/>
            <person name="Luo Y.B."/>
            <person name="Van de Peer Y."/>
            <person name="Liu Z.J."/>
        </authorList>
    </citation>
    <scope>NUCLEOTIDE SEQUENCE [LARGE SCALE GENOMIC DNA]</scope>
    <source>
        <tissue evidence="2">The whole plant</tissue>
    </source>
</reference>
<dbReference type="Proteomes" id="UP000233837">
    <property type="component" value="Unassembled WGS sequence"/>
</dbReference>
<name>A0A2I0VG58_9ASPA</name>
<dbReference type="EMBL" id="KZ503665">
    <property type="protein sequence ID" value="PKU62397.1"/>
    <property type="molecule type" value="Genomic_DNA"/>
</dbReference>
<keyword evidence="1" id="KW-0472">Membrane</keyword>
<proteinExistence type="predicted"/>
<keyword evidence="1" id="KW-1133">Transmembrane helix</keyword>
<dbReference type="AlphaFoldDB" id="A0A2I0VG58"/>
<organism evidence="2 3">
    <name type="scientific">Dendrobium catenatum</name>
    <dbReference type="NCBI Taxonomy" id="906689"/>
    <lineage>
        <taxon>Eukaryota</taxon>
        <taxon>Viridiplantae</taxon>
        <taxon>Streptophyta</taxon>
        <taxon>Embryophyta</taxon>
        <taxon>Tracheophyta</taxon>
        <taxon>Spermatophyta</taxon>
        <taxon>Magnoliopsida</taxon>
        <taxon>Liliopsida</taxon>
        <taxon>Asparagales</taxon>
        <taxon>Orchidaceae</taxon>
        <taxon>Epidendroideae</taxon>
        <taxon>Malaxideae</taxon>
        <taxon>Dendrobiinae</taxon>
        <taxon>Dendrobium</taxon>
    </lineage>
</organism>
<reference evidence="2 3" key="2">
    <citation type="journal article" date="2017" name="Nature">
        <title>The Apostasia genome and the evolution of orchids.</title>
        <authorList>
            <person name="Zhang G.Q."/>
            <person name="Liu K.W."/>
            <person name="Li Z."/>
            <person name="Lohaus R."/>
            <person name="Hsiao Y.Y."/>
            <person name="Niu S.C."/>
            <person name="Wang J.Y."/>
            <person name="Lin Y.C."/>
            <person name="Xu Q."/>
            <person name="Chen L.J."/>
            <person name="Yoshida K."/>
            <person name="Fujiwara S."/>
            <person name="Wang Z.W."/>
            <person name="Zhang Y.Q."/>
            <person name="Mitsuda N."/>
            <person name="Wang M."/>
            <person name="Liu G.H."/>
            <person name="Pecoraro L."/>
            <person name="Huang H.X."/>
            <person name="Xiao X.J."/>
            <person name="Lin M."/>
            <person name="Wu X.Y."/>
            <person name="Wu W.L."/>
            <person name="Chen Y.Y."/>
            <person name="Chang S.B."/>
            <person name="Sakamoto S."/>
            <person name="Ohme-Takagi M."/>
            <person name="Yagi M."/>
            <person name="Zeng S.J."/>
            <person name="Shen C.Y."/>
            <person name="Yeh C.M."/>
            <person name="Luo Y.B."/>
            <person name="Tsai W.C."/>
            <person name="Van de Peer Y."/>
            <person name="Liu Z.J."/>
        </authorList>
    </citation>
    <scope>NUCLEOTIDE SEQUENCE [LARGE SCALE GENOMIC DNA]</scope>
    <source>
        <tissue evidence="2">The whole plant</tissue>
    </source>
</reference>
<evidence type="ECO:0000256" key="1">
    <source>
        <dbReference type="SAM" id="Phobius"/>
    </source>
</evidence>
<sequence length="190" mass="21053">MGFKQRLPFTVGIRMANRANALKELNQLGPILEVPRKRKKEMMEATSSVLVEDLGGLSRGKITKEEDLFGVKGPDDSAAPGKVEVILILHSLRIRRASGKQCPSWPHHSLTQFSFPLGVDMHVDNALSGTNLLLVKFSFSLGLDVLVWTMSFVAPFSFITVFLYFRLGFFISSGFDVLVIDNALRGTILV</sequence>
<accession>A0A2I0VG58</accession>
<keyword evidence="1" id="KW-0812">Transmembrane</keyword>
<keyword evidence="3" id="KW-1185">Reference proteome</keyword>
<evidence type="ECO:0000313" key="2">
    <source>
        <dbReference type="EMBL" id="PKU62397.1"/>
    </source>
</evidence>
<gene>
    <name evidence="2" type="ORF">MA16_Dca024699</name>
</gene>